<protein>
    <submittedName>
        <fullName evidence="2">Uncharacterized protein</fullName>
    </submittedName>
</protein>
<organism evidence="2 3">
    <name type="scientific">Enterococcus mundtii</name>
    <dbReference type="NCBI Taxonomy" id="53346"/>
    <lineage>
        <taxon>Bacteria</taxon>
        <taxon>Bacillati</taxon>
        <taxon>Bacillota</taxon>
        <taxon>Bacilli</taxon>
        <taxon>Lactobacillales</taxon>
        <taxon>Enterococcaceae</taxon>
        <taxon>Enterococcus</taxon>
    </lineage>
</organism>
<gene>
    <name evidence="2" type="ORF">EMU01_21010</name>
</gene>
<dbReference type="Proteomes" id="UP000321175">
    <property type="component" value="Unassembled WGS sequence"/>
</dbReference>
<reference evidence="2 3" key="1">
    <citation type="submission" date="2019-07" db="EMBL/GenBank/DDBJ databases">
        <title>Whole genome shotgun sequence of Enterococcus mundtii NBRC 100490.</title>
        <authorList>
            <person name="Hosoyama A."/>
            <person name="Uohara A."/>
            <person name="Ohji S."/>
            <person name="Ichikawa N."/>
        </authorList>
    </citation>
    <scope>NUCLEOTIDE SEQUENCE [LARGE SCALE GENOMIC DNA]</scope>
    <source>
        <strain evidence="2 3">NBRC 100490</strain>
    </source>
</reference>
<proteinExistence type="predicted"/>
<evidence type="ECO:0000313" key="2">
    <source>
        <dbReference type="EMBL" id="GEL80957.1"/>
    </source>
</evidence>
<accession>A0ABQ0VEE9</accession>
<sequence>MKKMRIIIFLCIIGIIALFKFGLSNQETNARQQTSNSVSSIIPTTDSSSETS</sequence>
<dbReference type="EMBL" id="BJWA01000015">
    <property type="protein sequence ID" value="GEL80957.1"/>
    <property type="molecule type" value="Genomic_DNA"/>
</dbReference>
<keyword evidence="3" id="KW-1185">Reference proteome</keyword>
<evidence type="ECO:0000313" key="3">
    <source>
        <dbReference type="Proteomes" id="UP000321175"/>
    </source>
</evidence>
<comment type="caution">
    <text evidence="2">The sequence shown here is derived from an EMBL/GenBank/DDBJ whole genome shotgun (WGS) entry which is preliminary data.</text>
</comment>
<name>A0ABQ0VEE9_ENTMU</name>
<evidence type="ECO:0000256" key="1">
    <source>
        <dbReference type="SAM" id="MobiDB-lite"/>
    </source>
</evidence>
<feature type="region of interest" description="Disordered" evidence="1">
    <location>
        <begin position="30"/>
        <end position="52"/>
    </location>
</feature>